<feature type="domain" description="RecF/RecN/SMC N-terminal" evidence="11">
    <location>
        <begin position="14"/>
        <end position="549"/>
    </location>
</feature>
<dbReference type="InterPro" id="IPR027417">
    <property type="entry name" value="P-loop_NTPase"/>
</dbReference>
<dbReference type="PANTHER" id="PTHR11059">
    <property type="entry name" value="DNA REPAIR PROTEIN RECN"/>
    <property type="match status" value="1"/>
</dbReference>
<evidence type="ECO:0000259" key="11">
    <source>
        <dbReference type="Pfam" id="PF02463"/>
    </source>
</evidence>
<organism evidence="12 13">
    <name type="scientific">Kineosporia babensis</name>
    <dbReference type="NCBI Taxonomy" id="499548"/>
    <lineage>
        <taxon>Bacteria</taxon>
        <taxon>Bacillati</taxon>
        <taxon>Actinomycetota</taxon>
        <taxon>Actinomycetes</taxon>
        <taxon>Kineosporiales</taxon>
        <taxon>Kineosporiaceae</taxon>
        <taxon>Kineosporia</taxon>
    </lineage>
</organism>
<keyword evidence="10" id="KW-0175">Coiled coil</keyword>
<evidence type="ECO:0000256" key="9">
    <source>
        <dbReference type="PIRNR" id="PIRNR003128"/>
    </source>
</evidence>
<evidence type="ECO:0000256" key="8">
    <source>
        <dbReference type="ARBA" id="ARBA00033408"/>
    </source>
</evidence>
<evidence type="ECO:0000256" key="4">
    <source>
        <dbReference type="ARBA" id="ARBA00022741"/>
    </source>
</evidence>
<gene>
    <name evidence="12" type="primary">recN</name>
    <name evidence="12" type="ORF">LR394_16200</name>
</gene>
<dbReference type="EMBL" id="JAJOMB010000007">
    <property type="protein sequence ID" value="MCD5312451.1"/>
    <property type="molecule type" value="Genomic_DNA"/>
</dbReference>
<evidence type="ECO:0000313" key="12">
    <source>
        <dbReference type="EMBL" id="MCD5312451.1"/>
    </source>
</evidence>
<evidence type="ECO:0000256" key="10">
    <source>
        <dbReference type="SAM" id="Coils"/>
    </source>
</evidence>
<sequence length="599" mass="62775">MLQEMHLRGLGVIDDAVLEFGPGLTVVTGETGAGKTMVVTGLGLLMGGRSDAGAVREGYQSALVEGRLTLDPEGPAAVKAVEAGAELDDGDTLVISRTVAAEGGRSRAHLGGRGVPVGILGELSGDLVAVHGQSDQIRLQSTTRQRESLDRFGGGAVSKALAAYRKTYAELRKAEKKHQEITQQFAERAAEAERLRTGLEEIEKVAPQAGEDHELKAESQRLSHAEGLQQAAATANQALSDSEGSGFAVASLMNTVRRALESGAAHDPALGELGKRAAEIGYMVDDLATECASYAAGVEADPVRLAAVEDRRATLSHLVRGYGEDVDATLAWAQTASVRLLELDNDEQAVDELAAQVAERRQKLAQQALVLTKARRAAAARLGKAVTSELQELSMVGSRLFVEVNHRPDEDGLVLDGEGTIDLTDPAGDTSTMLGEGPPVAFGPDGADEIEMLLAPHPGASPRPLGKGASGGELSRVMLGLEVVLGAVDPVPTFVFDEVDSGVGGKAALGIGRRLARLARNSQVLVVTHLPQVAAFADQHLLVRKAHSGEVTSSGVHTLDTEGRIRELARMLGGLEDSGSAQAHAEELLEMAEADRQLV</sequence>
<comment type="caution">
    <text evidence="12">The sequence shown here is derived from an EMBL/GenBank/DDBJ whole genome shotgun (WGS) entry which is preliminary data.</text>
</comment>
<dbReference type="GO" id="GO:0043590">
    <property type="term" value="C:bacterial nucleoid"/>
    <property type="evidence" value="ECO:0007669"/>
    <property type="project" value="TreeGrafter"/>
</dbReference>
<dbReference type="CDD" id="cd03241">
    <property type="entry name" value="ABC_RecN"/>
    <property type="match status" value="1"/>
</dbReference>
<evidence type="ECO:0000256" key="6">
    <source>
        <dbReference type="ARBA" id="ARBA00022840"/>
    </source>
</evidence>
<dbReference type="GO" id="GO:0009432">
    <property type="term" value="P:SOS response"/>
    <property type="evidence" value="ECO:0007669"/>
    <property type="project" value="TreeGrafter"/>
</dbReference>
<evidence type="ECO:0000256" key="1">
    <source>
        <dbReference type="ARBA" id="ARBA00003618"/>
    </source>
</evidence>
<accession>A0A9X1NET8</accession>
<dbReference type="AlphaFoldDB" id="A0A9X1NET8"/>
<name>A0A9X1NET8_9ACTN</name>
<evidence type="ECO:0000256" key="3">
    <source>
        <dbReference type="ARBA" id="ARBA00021315"/>
    </source>
</evidence>
<evidence type="ECO:0000256" key="2">
    <source>
        <dbReference type="ARBA" id="ARBA00009441"/>
    </source>
</evidence>
<dbReference type="InterPro" id="IPR003395">
    <property type="entry name" value="RecF/RecN/SMC_N"/>
</dbReference>
<dbReference type="GO" id="GO:0005524">
    <property type="term" value="F:ATP binding"/>
    <property type="evidence" value="ECO:0007669"/>
    <property type="project" value="UniProtKB-KW"/>
</dbReference>
<dbReference type="Gene3D" id="3.40.50.300">
    <property type="entry name" value="P-loop containing nucleotide triphosphate hydrolases"/>
    <property type="match status" value="2"/>
</dbReference>
<reference evidence="12" key="1">
    <citation type="submission" date="2021-11" db="EMBL/GenBank/DDBJ databases">
        <title>Streptomyces corallinus and Kineosporia corallina sp. nov., two new coral-derived marine actinobacteria.</title>
        <authorList>
            <person name="Buangrab K."/>
            <person name="Sutthacheep M."/>
            <person name="Yeemin T."/>
            <person name="Harunari E."/>
            <person name="Igarashi Y."/>
            <person name="Sripreechasak P."/>
            <person name="Kanchanasin P."/>
            <person name="Tanasupawat S."/>
            <person name="Phongsopitanun W."/>
        </authorList>
    </citation>
    <scope>NUCLEOTIDE SEQUENCE</scope>
    <source>
        <strain evidence="12">JCM 31032</strain>
    </source>
</reference>
<comment type="function">
    <text evidence="1 9">May be involved in recombinational repair of damaged DNA.</text>
</comment>
<proteinExistence type="inferred from homology"/>
<dbReference type="Proteomes" id="UP001138997">
    <property type="component" value="Unassembled WGS sequence"/>
</dbReference>
<feature type="coiled-coil region" evidence="10">
    <location>
        <begin position="164"/>
        <end position="191"/>
    </location>
</feature>
<evidence type="ECO:0000313" key="13">
    <source>
        <dbReference type="Proteomes" id="UP001138997"/>
    </source>
</evidence>
<dbReference type="Pfam" id="PF02463">
    <property type="entry name" value="SMC_N"/>
    <property type="match status" value="1"/>
</dbReference>
<dbReference type="NCBIfam" id="TIGR00634">
    <property type="entry name" value="recN"/>
    <property type="match status" value="1"/>
</dbReference>
<dbReference type="PANTHER" id="PTHR11059:SF0">
    <property type="entry name" value="DNA REPAIR PROTEIN RECN"/>
    <property type="match status" value="1"/>
</dbReference>
<dbReference type="GO" id="GO:0006281">
    <property type="term" value="P:DNA repair"/>
    <property type="evidence" value="ECO:0007669"/>
    <property type="project" value="UniProtKB-KW"/>
</dbReference>
<keyword evidence="6" id="KW-0067">ATP-binding</keyword>
<protein>
    <recommendedName>
        <fullName evidence="3 9">DNA repair protein RecN</fullName>
    </recommendedName>
    <alternativeName>
        <fullName evidence="8 9">Recombination protein N</fullName>
    </alternativeName>
</protein>
<dbReference type="PIRSF" id="PIRSF003128">
    <property type="entry name" value="RecN"/>
    <property type="match status" value="1"/>
</dbReference>
<dbReference type="SUPFAM" id="SSF52540">
    <property type="entry name" value="P-loop containing nucleoside triphosphate hydrolases"/>
    <property type="match status" value="2"/>
</dbReference>
<keyword evidence="5 9" id="KW-0227">DNA damage</keyword>
<comment type="similarity">
    <text evidence="2 9">Belongs to the RecN family.</text>
</comment>
<dbReference type="GO" id="GO:0006310">
    <property type="term" value="P:DNA recombination"/>
    <property type="evidence" value="ECO:0007669"/>
    <property type="project" value="InterPro"/>
</dbReference>
<keyword evidence="13" id="KW-1185">Reference proteome</keyword>
<dbReference type="InterPro" id="IPR004604">
    <property type="entry name" value="DNA_recomb/repair_RecN"/>
</dbReference>
<evidence type="ECO:0000256" key="7">
    <source>
        <dbReference type="ARBA" id="ARBA00023204"/>
    </source>
</evidence>
<keyword evidence="7 9" id="KW-0234">DNA repair</keyword>
<keyword evidence="4" id="KW-0547">Nucleotide-binding</keyword>
<evidence type="ECO:0000256" key="5">
    <source>
        <dbReference type="ARBA" id="ARBA00022763"/>
    </source>
</evidence>